<protein>
    <submittedName>
        <fullName evidence="2">Uncharacterized protein</fullName>
    </submittedName>
</protein>
<dbReference type="Proteomes" id="UP000799766">
    <property type="component" value="Unassembled WGS sequence"/>
</dbReference>
<proteinExistence type="predicted"/>
<name>A0A6A6NSJ8_9PEZI</name>
<evidence type="ECO:0000313" key="2">
    <source>
        <dbReference type="EMBL" id="KAF2454765.1"/>
    </source>
</evidence>
<evidence type="ECO:0000313" key="3">
    <source>
        <dbReference type="Proteomes" id="UP000799766"/>
    </source>
</evidence>
<sequence>MTAFWSSRRILRTPFIFVLLPPLHRRAVSVRPYSLACVGNSDRRPRQIRWRRRQTECAGAVRFASSPHPSRPNASSYSMSEVDSEEANAEFTARVKKLQDLIGQDGLETMYPRFVVPEGSERVGIAEFRRRWDDKLEHGETIEDAGETMVTGR</sequence>
<dbReference type="EMBL" id="MU001690">
    <property type="protein sequence ID" value="KAF2454765.1"/>
    <property type="molecule type" value="Genomic_DNA"/>
</dbReference>
<reference evidence="2" key="1">
    <citation type="journal article" date="2020" name="Stud. Mycol.">
        <title>101 Dothideomycetes genomes: a test case for predicting lifestyles and emergence of pathogens.</title>
        <authorList>
            <person name="Haridas S."/>
            <person name="Albert R."/>
            <person name="Binder M."/>
            <person name="Bloem J."/>
            <person name="Labutti K."/>
            <person name="Salamov A."/>
            <person name="Andreopoulos B."/>
            <person name="Baker S."/>
            <person name="Barry K."/>
            <person name="Bills G."/>
            <person name="Bluhm B."/>
            <person name="Cannon C."/>
            <person name="Castanera R."/>
            <person name="Culley D."/>
            <person name="Daum C."/>
            <person name="Ezra D."/>
            <person name="Gonzalez J."/>
            <person name="Henrissat B."/>
            <person name="Kuo A."/>
            <person name="Liang C."/>
            <person name="Lipzen A."/>
            <person name="Lutzoni F."/>
            <person name="Magnuson J."/>
            <person name="Mondo S."/>
            <person name="Nolan M."/>
            <person name="Ohm R."/>
            <person name="Pangilinan J."/>
            <person name="Park H.-J."/>
            <person name="Ramirez L."/>
            <person name="Alfaro M."/>
            <person name="Sun H."/>
            <person name="Tritt A."/>
            <person name="Yoshinaga Y."/>
            <person name="Zwiers L.-H."/>
            <person name="Turgeon B."/>
            <person name="Goodwin S."/>
            <person name="Spatafora J."/>
            <person name="Crous P."/>
            <person name="Grigoriev I."/>
        </authorList>
    </citation>
    <scope>NUCLEOTIDE SEQUENCE</scope>
    <source>
        <strain evidence="2">ATCC 16933</strain>
    </source>
</reference>
<gene>
    <name evidence="2" type="ORF">BDY21DRAFT_352666</name>
</gene>
<accession>A0A6A6NSJ8</accession>
<evidence type="ECO:0000256" key="1">
    <source>
        <dbReference type="SAM" id="MobiDB-lite"/>
    </source>
</evidence>
<dbReference type="AlphaFoldDB" id="A0A6A6NSJ8"/>
<organism evidence="2 3">
    <name type="scientific">Lineolata rhizophorae</name>
    <dbReference type="NCBI Taxonomy" id="578093"/>
    <lineage>
        <taxon>Eukaryota</taxon>
        <taxon>Fungi</taxon>
        <taxon>Dikarya</taxon>
        <taxon>Ascomycota</taxon>
        <taxon>Pezizomycotina</taxon>
        <taxon>Dothideomycetes</taxon>
        <taxon>Dothideomycetes incertae sedis</taxon>
        <taxon>Lineolatales</taxon>
        <taxon>Lineolataceae</taxon>
        <taxon>Lineolata</taxon>
    </lineage>
</organism>
<feature type="compositionally biased region" description="Polar residues" evidence="1">
    <location>
        <begin position="72"/>
        <end position="81"/>
    </location>
</feature>
<feature type="region of interest" description="Disordered" evidence="1">
    <location>
        <begin position="61"/>
        <end position="82"/>
    </location>
</feature>
<keyword evidence="3" id="KW-1185">Reference proteome</keyword>